<dbReference type="RefSeq" id="WP_163299289.1">
    <property type="nucleotide sequence ID" value="NZ_JAAGRR010000128.1"/>
</dbReference>
<proteinExistence type="predicted"/>
<feature type="chain" id="PRO_5026942251" description="DUF4410 domain-containing protein" evidence="2">
    <location>
        <begin position="20"/>
        <end position="390"/>
    </location>
</feature>
<organism evidence="3 4">
    <name type="scientific">Dissulfurirhabdus thermomarina</name>
    <dbReference type="NCBI Taxonomy" id="1765737"/>
    <lineage>
        <taxon>Bacteria</taxon>
        <taxon>Deltaproteobacteria</taxon>
        <taxon>Dissulfurirhabdaceae</taxon>
        <taxon>Dissulfurirhabdus</taxon>
    </lineage>
</organism>
<evidence type="ECO:0000313" key="3">
    <source>
        <dbReference type="EMBL" id="NDY43175.1"/>
    </source>
</evidence>
<dbReference type="AlphaFoldDB" id="A0A6N9TPH9"/>
<protein>
    <recommendedName>
        <fullName evidence="5">DUF4410 domain-containing protein</fullName>
    </recommendedName>
</protein>
<evidence type="ECO:0000313" key="4">
    <source>
        <dbReference type="Proteomes" id="UP000469346"/>
    </source>
</evidence>
<keyword evidence="4" id="KW-1185">Reference proteome</keyword>
<gene>
    <name evidence="3" type="ORF">G3N55_10020</name>
</gene>
<dbReference type="PROSITE" id="PS51257">
    <property type="entry name" value="PROKAR_LIPOPROTEIN"/>
    <property type="match status" value="1"/>
</dbReference>
<dbReference type="EMBL" id="JAAGRR010000128">
    <property type="protein sequence ID" value="NDY43175.1"/>
    <property type="molecule type" value="Genomic_DNA"/>
</dbReference>
<evidence type="ECO:0000256" key="1">
    <source>
        <dbReference type="SAM" id="MobiDB-lite"/>
    </source>
</evidence>
<reference evidence="3 4" key="1">
    <citation type="submission" date="2020-02" db="EMBL/GenBank/DDBJ databases">
        <title>Comparative genomics of sulfur disproportionating microorganisms.</title>
        <authorList>
            <person name="Ward L.M."/>
            <person name="Bertran E."/>
            <person name="Johnston D.T."/>
        </authorList>
    </citation>
    <scope>NUCLEOTIDE SEQUENCE [LARGE SCALE GENOMIC DNA]</scope>
    <source>
        <strain evidence="3 4">DSM 100025</strain>
    </source>
</reference>
<sequence>MTRKSFGILTGVWLCLALAACGQSVSESVTHIRTGNDLTVEPTHHVVLLPLADYAEGITLDDSMRRQVKVHDAIAHRLARHGILSPVPEDVVQYLVDLGVIRVLESATHASANRVIARELNKGWSPEMKEEIRKQIALNAAGNESGRLEMAKVGLDRETIQDIGQRFGADYVLRGRIVEYEVREGHSFDPLKRGLLPFTFDLSSTTLFGVAESEDYDLWQQMAVGAIAGAVAGGASSVETPYADVPGAGNNDHHGKNAAFWGGTGASVAYLAAKGGKIPKGVVQLSLALQDVRTGRVVWANRVEKQVIPRSAWADPADRAQVDRAVEEAAATLADDLAAALAKTPKMAMKPAAMETLPTMPMVEPEEVPEVAPPPEPAVESWKGVEMTDE</sequence>
<feature type="signal peptide" evidence="2">
    <location>
        <begin position="1"/>
        <end position="19"/>
    </location>
</feature>
<keyword evidence="2" id="KW-0732">Signal</keyword>
<feature type="region of interest" description="Disordered" evidence="1">
    <location>
        <begin position="365"/>
        <end position="390"/>
    </location>
</feature>
<evidence type="ECO:0008006" key="5">
    <source>
        <dbReference type="Google" id="ProtNLM"/>
    </source>
</evidence>
<evidence type="ECO:0000256" key="2">
    <source>
        <dbReference type="SAM" id="SignalP"/>
    </source>
</evidence>
<dbReference type="Proteomes" id="UP000469346">
    <property type="component" value="Unassembled WGS sequence"/>
</dbReference>
<accession>A0A6N9TPH9</accession>
<name>A0A6N9TPH9_DISTH</name>
<comment type="caution">
    <text evidence="3">The sequence shown here is derived from an EMBL/GenBank/DDBJ whole genome shotgun (WGS) entry which is preliminary data.</text>
</comment>